<dbReference type="EMBL" id="CBTK010000294">
    <property type="protein sequence ID" value="CDH47146.1"/>
    <property type="molecule type" value="Genomic_DNA"/>
</dbReference>
<dbReference type="PROSITE" id="PS50851">
    <property type="entry name" value="CHEW"/>
    <property type="match status" value="1"/>
</dbReference>
<dbReference type="SUPFAM" id="SSF50341">
    <property type="entry name" value="CheW-like"/>
    <property type="match status" value="1"/>
</dbReference>
<name>A0A7U7GFY2_9GAMM</name>
<dbReference type="Gene3D" id="2.30.30.40">
    <property type="entry name" value="SH3 Domains"/>
    <property type="match status" value="1"/>
</dbReference>
<proteinExistence type="predicted"/>
<dbReference type="OrthoDB" id="9790406at2"/>
<dbReference type="InterPro" id="IPR036061">
    <property type="entry name" value="CheW-like_dom_sf"/>
</dbReference>
<dbReference type="SMART" id="SM00260">
    <property type="entry name" value="CheW"/>
    <property type="match status" value="1"/>
</dbReference>
<dbReference type="PANTHER" id="PTHR22617:SF23">
    <property type="entry name" value="CHEMOTAXIS PROTEIN CHEW"/>
    <property type="match status" value="1"/>
</dbReference>
<protein>
    <submittedName>
        <fullName evidence="2">Chemotaxis signal transduction protein CheW</fullName>
    </submittedName>
</protein>
<dbReference type="AlphaFoldDB" id="A0A7U7GFY2"/>
<dbReference type="InterPro" id="IPR039315">
    <property type="entry name" value="CheW"/>
</dbReference>
<dbReference type="RefSeq" id="WP_051498074.1">
    <property type="nucleotide sequence ID" value="NZ_CBTK010000294.1"/>
</dbReference>
<dbReference type="Proteomes" id="UP000019184">
    <property type="component" value="Unassembled WGS sequence"/>
</dbReference>
<gene>
    <name evidence="2" type="ORF">BN874_760010</name>
</gene>
<evidence type="ECO:0000313" key="2">
    <source>
        <dbReference type="EMBL" id="CDH47146.1"/>
    </source>
</evidence>
<dbReference type="Gene3D" id="2.40.50.180">
    <property type="entry name" value="CheA-289, Domain 4"/>
    <property type="match status" value="1"/>
</dbReference>
<sequence>MADEQQLCTFFLDDRFFGVSVENVQEVIRYLPITPVPLAPPVIRGLINLRGQIVTAVDLRRLLQLADRAADLRPMNIVVQTREGIFSLLVDRIGDVMGVDPACFEHPPDTLDGIARELIQGTYKLQGRLLLTLNVAKLFRPNILNRGAERQELDGQSEPAPV</sequence>
<dbReference type="GO" id="GO:0005829">
    <property type="term" value="C:cytosol"/>
    <property type="evidence" value="ECO:0007669"/>
    <property type="project" value="TreeGrafter"/>
</dbReference>
<accession>A0A7U7GFY2</accession>
<dbReference type="InterPro" id="IPR002545">
    <property type="entry name" value="CheW-lke_dom"/>
</dbReference>
<dbReference type="GO" id="GO:0007165">
    <property type="term" value="P:signal transduction"/>
    <property type="evidence" value="ECO:0007669"/>
    <property type="project" value="InterPro"/>
</dbReference>
<dbReference type="GO" id="GO:0006935">
    <property type="term" value="P:chemotaxis"/>
    <property type="evidence" value="ECO:0007669"/>
    <property type="project" value="InterPro"/>
</dbReference>
<evidence type="ECO:0000313" key="3">
    <source>
        <dbReference type="Proteomes" id="UP000019184"/>
    </source>
</evidence>
<dbReference type="PANTHER" id="PTHR22617">
    <property type="entry name" value="CHEMOTAXIS SENSOR HISTIDINE KINASE-RELATED"/>
    <property type="match status" value="1"/>
</dbReference>
<dbReference type="Pfam" id="PF01584">
    <property type="entry name" value="CheW"/>
    <property type="match status" value="1"/>
</dbReference>
<keyword evidence="3" id="KW-1185">Reference proteome</keyword>
<comment type="caution">
    <text evidence="2">The sequence shown here is derived from an EMBL/GenBank/DDBJ whole genome shotgun (WGS) entry which is preliminary data.</text>
</comment>
<feature type="domain" description="CheW-like" evidence="1">
    <location>
        <begin position="4"/>
        <end position="144"/>
    </location>
</feature>
<organism evidence="2 3">
    <name type="scientific">Candidatus Contendobacter odensis Run_B_J11</name>
    <dbReference type="NCBI Taxonomy" id="1400861"/>
    <lineage>
        <taxon>Bacteria</taxon>
        <taxon>Pseudomonadati</taxon>
        <taxon>Pseudomonadota</taxon>
        <taxon>Gammaproteobacteria</taxon>
        <taxon>Candidatus Competibacteraceae</taxon>
        <taxon>Candidatus Contendibacter</taxon>
    </lineage>
</organism>
<reference evidence="2 3" key="1">
    <citation type="journal article" date="2014" name="ISME J.">
        <title>Candidatus Competibacter-lineage genomes retrieved from metagenomes reveal functional metabolic diversity.</title>
        <authorList>
            <person name="McIlroy S.J."/>
            <person name="Albertsen M."/>
            <person name="Andresen E.K."/>
            <person name="Saunders A.M."/>
            <person name="Kristiansen R."/>
            <person name="Stokholm-Bjerregaard M."/>
            <person name="Nielsen K.L."/>
            <person name="Nielsen P.H."/>
        </authorList>
    </citation>
    <scope>NUCLEOTIDE SEQUENCE [LARGE SCALE GENOMIC DNA]</scope>
    <source>
        <strain evidence="2 3">Run_B_J11</strain>
    </source>
</reference>
<evidence type="ECO:0000259" key="1">
    <source>
        <dbReference type="PROSITE" id="PS50851"/>
    </source>
</evidence>